<reference evidence="14 15" key="1">
    <citation type="journal article" date="2020" name="Genome Biol. Evol.">
        <title>A new high-quality draft genome assembly of the Chinese cordyceps Ophiocordyceps sinensis.</title>
        <authorList>
            <person name="Shu R."/>
            <person name="Zhang J."/>
            <person name="Meng Q."/>
            <person name="Zhang H."/>
            <person name="Zhou G."/>
            <person name="Li M."/>
            <person name="Wu P."/>
            <person name="Zhao Y."/>
            <person name="Chen C."/>
            <person name="Qin Q."/>
        </authorList>
    </citation>
    <scope>NUCLEOTIDE SEQUENCE [LARGE SCALE GENOMIC DNA]</scope>
    <source>
        <strain evidence="14 15">IOZ07</strain>
    </source>
</reference>
<comment type="similarity">
    <text evidence="2">Belongs to the folylpolyglutamate synthase family.</text>
</comment>
<name>A0A8H4LRD7_9HYPO</name>
<dbReference type="GO" id="GO:0046872">
    <property type="term" value="F:metal ion binding"/>
    <property type="evidence" value="ECO:0007669"/>
    <property type="project" value="UniProtKB-KW"/>
</dbReference>
<dbReference type="SUPFAM" id="SSF53244">
    <property type="entry name" value="MurD-like peptide ligases, peptide-binding domain"/>
    <property type="match status" value="1"/>
</dbReference>
<dbReference type="GO" id="GO:0004326">
    <property type="term" value="F:tetrahydrofolylpolyglutamate synthase activity"/>
    <property type="evidence" value="ECO:0007669"/>
    <property type="project" value="UniProtKB-EC"/>
</dbReference>
<comment type="pathway">
    <text evidence="1">Cofactor biosynthesis; tetrahydrofolylpolyglutamate biosynthesis.</text>
</comment>
<dbReference type="Pfam" id="PF02875">
    <property type="entry name" value="Mur_ligase_C"/>
    <property type="match status" value="1"/>
</dbReference>
<keyword evidence="15" id="KW-1185">Reference proteome</keyword>
<gene>
    <name evidence="14" type="ORF">G6O67_008495</name>
</gene>
<organism evidence="14 15">
    <name type="scientific">Ophiocordyceps sinensis</name>
    <dbReference type="NCBI Taxonomy" id="72228"/>
    <lineage>
        <taxon>Eukaryota</taxon>
        <taxon>Fungi</taxon>
        <taxon>Dikarya</taxon>
        <taxon>Ascomycota</taxon>
        <taxon>Pezizomycotina</taxon>
        <taxon>Sordariomycetes</taxon>
        <taxon>Hypocreomycetidae</taxon>
        <taxon>Hypocreales</taxon>
        <taxon>Ophiocordycipitaceae</taxon>
        <taxon>Ophiocordyceps</taxon>
    </lineage>
</organism>
<dbReference type="PANTHER" id="PTHR11136">
    <property type="entry name" value="FOLYLPOLYGLUTAMATE SYNTHASE-RELATED"/>
    <property type="match status" value="1"/>
</dbReference>
<dbReference type="AlphaFoldDB" id="A0A8H4LRD7"/>
<evidence type="ECO:0000256" key="4">
    <source>
        <dbReference type="ARBA" id="ARBA00022563"/>
    </source>
</evidence>
<dbReference type="InterPro" id="IPR036615">
    <property type="entry name" value="Mur_ligase_C_dom_sf"/>
</dbReference>
<dbReference type="InterPro" id="IPR001645">
    <property type="entry name" value="Folylpolyglutamate_synth"/>
</dbReference>
<dbReference type="GO" id="GO:0005829">
    <property type="term" value="C:cytosol"/>
    <property type="evidence" value="ECO:0007669"/>
    <property type="project" value="TreeGrafter"/>
</dbReference>
<evidence type="ECO:0000256" key="9">
    <source>
        <dbReference type="ARBA" id="ARBA00022842"/>
    </source>
</evidence>
<dbReference type="PANTHER" id="PTHR11136:SF5">
    <property type="entry name" value="FOLYLPOLYGLUTAMATE SYNTHASE, MITOCHONDRIAL"/>
    <property type="match status" value="1"/>
</dbReference>
<evidence type="ECO:0000256" key="12">
    <source>
        <dbReference type="ARBA" id="ARBA00047493"/>
    </source>
</evidence>
<dbReference type="InterPro" id="IPR004101">
    <property type="entry name" value="Mur_ligase_C"/>
</dbReference>
<evidence type="ECO:0000256" key="5">
    <source>
        <dbReference type="ARBA" id="ARBA00022598"/>
    </source>
</evidence>
<keyword evidence="6" id="KW-0479">Metal-binding</keyword>
<dbReference type="SUPFAM" id="SSF53623">
    <property type="entry name" value="MurD-like peptide ligases, catalytic domain"/>
    <property type="match status" value="1"/>
</dbReference>
<evidence type="ECO:0000256" key="2">
    <source>
        <dbReference type="ARBA" id="ARBA00008276"/>
    </source>
</evidence>
<proteinExistence type="inferred from homology"/>
<comment type="catalytic activity">
    <reaction evidence="12">
        <text>(6S)-5,6,7,8-tetrahydrofolyl-(gamma-L-Glu)(n) + L-glutamate + ATP = (6S)-5,6,7,8-tetrahydrofolyl-(gamma-L-Glu)(n+1) + ADP + phosphate + H(+)</text>
        <dbReference type="Rhea" id="RHEA:10580"/>
        <dbReference type="Rhea" id="RHEA-COMP:14738"/>
        <dbReference type="Rhea" id="RHEA-COMP:14740"/>
        <dbReference type="ChEBI" id="CHEBI:15378"/>
        <dbReference type="ChEBI" id="CHEBI:29985"/>
        <dbReference type="ChEBI" id="CHEBI:30616"/>
        <dbReference type="ChEBI" id="CHEBI:43474"/>
        <dbReference type="ChEBI" id="CHEBI:141005"/>
        <dbReference type="ChEBI" id="CHEBI:456216"/>
        <dbReference type="EC" id="6.3.2.17"/>
    </reaction>
</comment>
<dbReference type="GO" id="GO:0005739">
    <property type="term" value="C:mitochondrion"/>
    <property type="evidence" value="ECO:0007669"/>
    <property type="project" value="TreeGrafter"/>
</dbReference>
<evidence type="ECO:0000256" key="1">
    <source>
        <dbReference type="ARBA" id="ARBA00005150"/>
    </source>
</evidence>
<dbReference type="Proteomes" id="UP000557566">
    <property type="component" value="Unassembled WGS sequence"/>
</dbReference>
<evidence type="ECO:0000256" key="6">
    <source>
        <dbReference type="ARBA" id="ARBA00022723"/>
    </source>
</evidence>
<dbReference type="InterPro" id="IPR036565">
    <property type="entry name" value="Mur-like_cat_sf"/>
</dbReference>
<keyword evidence="7" id="KW-0547">Nucleotide-binding</keyword>
<dbReference type="Gene3D" id="3.40.1190.10">
    <property type="entry name" value="Mur-like, catalytic domain"/>
    <property type="match status" value="1"/>
</dbReference>
<dbReference type="OrthoDB" id="10261039at2759"/>
<keyword evidence="4" id="KW-0554">One-carbon metabolism</keyword>
<keyword evidence="8" id="KW-0067">ATP-binding</keyword>
<evidence type="ECO:0000256" key="8">
    <source>
        <dbReference type="ARBA" id="ARBA00022840"/>
    </source>
</evidence>
<dbReference type="EC" id="6.3.2.17" evidence="3"/>
<evidence type="ECO:0000256" key="11">
    <source>
        <dbReference type="ARBA" id="ARBA00030876"/>
    </source>
</evidence>
<dbReference type="UniPathway" id="UPA00850"/>
<dbReference type="GO" id="GO:0005524">
    <property type="term" value="F:ATP binding"/>
    <property type="evidence" value="ECO:0007669"/>
    <property type="project" value="UniProtKB-KW"/>
</dbReference>
<evidence type="ECO:0000313" key="15">
    <source>
        <dbReference type="Proteomes" id="UP000557566"/>
    </source>
</evidence>
<dbReference type="InterPro" id="IPR018109">
    <property type="entry name" value="Folylpolyglutamate_synth_CS"/>
</dbReference>
<evidence type="ECO:0000256" key="10">
    <source>
        <dbReference type="ARBA" id="ARBA00030592"/>
    </source>
</evidence>
<feature type="domain" description="Mur ligase C-terminal" evidence="13">
    <location>
        <begin position="341"/>
        <end position="474"/>
    </location>
</feature>
<dbReference type="EMBL" id="JAAVMX010000011">
    <property type="protein sequence ID" value="KAF4504333.1"/>
    <property type="molecule type" value="Genomic_DNA"/>
</dbReference>
<evidence type="ECO:0000313" key="14">
    <source>
        <dbReference type="EMBL" id="KAF4504333.1"/>
    </source>
</evidence>
<comment type="caution">
    <text evidence="14">The sequence shown here is derived from an EMBL/GenBank/DDBJ whole genome shotgun (WGS) entry which is preliminary data.</text>
</comment>
<sequence length="508" mass="54174">MSGGSARGYPKALEKLATLQSNRSTTLLFGGSGSGEQLNARALNARAIPEMKAWLRRAGYGPADLARMRHIHVAGTKGKGSVCAFATAMLMRRRDGGSVGTYTSPHLVTPRERIAIDGQPIGQQAFADAFFELWDRFGAAARREDGADAAQAEGPDSKPFFFRFLTIMAWHVFLARGVADVVFECGIGGEYDATNVLPPAAVSACVVTQLGIDHVAMLGDSPEQIAWHKAGIMKPGVKCFTGLSDQAGQQHAATQVLRARAEEKGARLVGVDDETVRQWGGEPGLLAGDFQKKNQALAALAVLEHLAPDEAPPEEPPSLLAALRGIPEHLALGLRSARLRGRCEVLERADVSWLLDGAHTPESLAEVARWLAQALRPPAAAESVVLVFNQQDRDAAPLLAALVAAVQRETRRRHVFRHALFTRNDHARHAAGAVVDMAVQEATAAAMAELVPGCDTACLDNVEDAVARARALAARLGHGRGVKPKVLVTGSLHLVGAFLRVLEPDVPL</sequence>
<dbReference type="NCBIfam" id="TIGR01499">
    <property type="entry name" value="folC"/>
    <property type="match status" value="1"/>
</dbReference>
<accession>A0A8H4LRD7</accession>
<dbReference type="Gene3D" id="3.90.190.20">
    <property type="entry name" value="Mur ligase, C-terminal domain"/>
    <property type="match status" value="1"/>
</dbReference>
<evidence type="ECO:0000259" key="13">
    <source>
        <dbReference type="Pfam" id="PF02875"/>
    </source>
</evidence>
<evidence type="ECO:0000256" key="3">
    <source>
        <dbReference type="ARBA" id="ARBA00013025"/>
    </source>
</evidence>
<protein>
    <recommendedName>
        <fullName evidence="3">tetrahydrofolate synthase</fullName>
        <ecNumber evidence="3">6.3.2.17</ecNumber>
    </recommendedName>
    <alternativeName>
        <fullName evidence="11">Folylpoly-gamma-glutamate synthetase</fullName>
    </alternativeName>
    <alternativeName>
        <fullName evidence="10">Tetrahydrofolylpolyglutamate synthase</fullName>
    </alternativeName>
</protein>
<dbReference type="PROSITE" id="PS01012">
    <property type="entry name" value="FOLYLPOLYGLU_SYNT_2"/>
    <property type="match status" value="1"/>
</dbReference>
<dbReference type="GO" id="GO:0006730">
    <property type="term" value="P:one-carbon metabolic process"/>
    <property type="evidence" value="ECO:0007669"/>
    <property type="project" value="UniProtKB-KW"/>
</dbReference>
<evidence type="ECO:0000256" key="7">
    <source>
        <dbReference type="ARBA" id="ARBA00022741"/>
    </source>
</evidence>
<keyword evidence="9" id="KW-0460">Magnesium</keyword>
<keyword evidence="5" id="KW-0436">Ligase</keyword>